<dbReference type="EMBL" id="JBBUTH010000009">
    <property type="protein sequence ID" value="MEK8052171.1"/>
    <property type="molecule type" value="Genomic_DNA"/>
</dbReference>
<gene>
    <name evidence="3" type="ORF">AACH10_18105</name>
</gene>
<accession>A0ABU9CMR2</accession>
<dbReference type="Gene3D" id="2.40.420.20">
    <property type="match status" value="1"/>
</dbReference>
<dbReference type="SUPFAM" id="SSF111369">
    <property type="entry name" value="HlyD-like secretion proteins"/>
    <property type="match status" value="1"/>
</dbReference>
<organism evidence="3 4">
    <name type="scientific">Pseudaquabacterium inlustre</name>
    <dbReference type="NCBI Taxonomy" id="2984192"/>
    <lineage>
        <taxon>Bacteria</taxon>
        <taxon>Pseudomonadati</taxon>
        <taxon>Pseudomonadota</taxon>
        <taxon>Betaproteobacteria</taxon>
        <taxon>Burkholderiales</taxon>
        <taxon>Sphaerotilaceae</taxon>
        <taxon>Pseudaquabacterium</taxon>
    </lineage>
</organism>
<dbReference type="PANTHER" id="PTHR30469:SF15">
    <property type="entry name" value="HLYD FAMILY OF SECRETION PROTEINS"/>
    <property type="match status" value="1"/>
</dbReference>
<comment type="caution">
    <text evidence="3">The sequence shown here is derived from an EMBL/GenBank/DDBJ whole genome shotgun (WGS) entry which is preliminary data.</text>
</comment>
<dbReference type="Pfam" id="PF25917">
    <property type="entry name" value="BSH_RND"/>
    <property type="match status" value="1"/>
</dbReference>
<dbReference type="RefSeq" id="WP_341411889.1">
    <property type="nucleotide sequence ID" value="NZ_JBBUTH010000009.1"/>
</dbReference>
<dbReference type="Gene3D" id="2.40.50.100">
    <property type="match status" value="1"/>
</dbReference>
<protein>
    <submittedName>
        <fullName evidence="3">Efflux RND transporter periplasmic adaptor subunit</fullName>
    </submittedName>
</protein>
<evidence type="ECO:0000256" key="1">
    <source>
        <dbReference type="ARBA" id="ARBA00009477"/>
    </source>
</evidence>
<sequence>MTRWIRWTLPAVAVLIVALFAARSLKGRGDTPPAAAAAASSPASAALPTLALAAQDLLQARRTELARQIEVSGTLRAINTAVVKARVAGELKSVAVREGDTVRAGQAVAQIDTTEFDWKLRQAEQQAAAAQAQLDIARRQLTNNKALVNQGFISPTALETSVSNEAGALATLQAAQAAVELARKARNDAALAAPIGGLVSQRLAQPGERVAVDGRILEIVDLSTLELEAAVPPQDVAALRVGARARLEVEGGGAPLTATVVRINPAAASGARTVPAYLSVAGAPGLRSGLFARGWIELERRAVLAVPATAVRNDQARPYVVVAVTRDGSTQAEHRPLTLGLRGLVDGAEWVEVSAGLAEGERVLAASTGLVASGARLRLPATAASAPAPASAASR</sequence>
<dbReference type="Gene3D" id="1.10.287.470">
    <property type="entry name" value="Helix hairpin bin"/>
    <property type="match status" value="1"/>
</dbReference>
<evidence type="ECO:0000313" key="3">
    <source>
        <dbReference type="EMBL" id="MEK8052171.1"/>
    </source>
</evidence>
<name>A0ABU9CMR2_9BURK</name>
<feature type="domain" description="Multidrug resistance protein MdtA-like barrel-sandwich hybrid" evidence="2">
    <location>
        <begin position="79"/>
        <end position="210"/>
    </location>
</feature>
<comment type="similarity">
    <text evidence="1">Belongs to the membrane fusion protein (MFP) (TC 8.A.1) family.</text>
</comment>
<dbReference type="Gene3D" id="2.40.30.170">
    <property type="match status" value="1"/>
</dbReference>
<evidence type="ECO:0000313" key="4">
    <source>
        <dbReference type="Proteomes" id="UP001365405"/>
    </source>
</evidence>
<dbReference type="InterPro" id="IPR058625">
    <property type="entry name" value="MdtA-like_BSH"/>
</dbReference>
<dbReference type="NCBIfam" id="TIGR01730">
    <property type="entry name" value="RND_mfp"/>
    <property type="match status" value="1"/>
</dbReference>
<keyword evidence="4" id="KW-1185">Reference proteome</keyword>
<reference evidence="3 4" key="1">
    <citation type="submission" date="2024-04" db="EMBL/GenBank/DDBJ databases">
        <title>Novel species of the genus Ideonella isolated from streams.</title>
        <authorList>
            <person name="Lu H."/>
        </authorList>
    </citation>
    <scope>NUCLEOTIDE SEQUENCE [LARGE SCALE GENOMIC DNA]</scope>
    <source>
        <strain evidence="3 4">DXS22W</strain>
    </source>
</reference>
<proteinExistence type="inferred from homology"/>
<evidence type="ECO:0000259" key="2">
    <source>
        <dbReference type="Pfam" id="PF25917"/>
    </source>
</evidence>
<dbReference type="Proteomes" id="UP001365405">
    <property type="component" value="Unassembled WGS sequence"/>
</dbReference>
<dbReference type="InterPro" id="IPR006143">
    <property type="entry name" value="RND_pump_MFP"/>
</dbReference>
<dbReference type="PANTHER" id="PTHR30469">
    <property type="entry name" value="MULTIDRUG RESISTANCE PROTEIN MDTA"/>
    <property type="match status" value="1"/>
</dbReference>